<evidence type="ECO:0000256" key="1">
    <source>
        <dbReference type="SAM" id="MobiDB-lite"/>
    </source>
</evidence>
<feature type="region of interest" description="Disordered" evidence="1">
    <location>
        <begin position="1"/>
        <end position="28"/>
    </location>
</feature>
<evidence type="ECO:0000313" key="2">
    <source>
        <dbReference type="EMBL" id="MCI89878.1"/>
    </source>
</evidence>
<feature type="compositionally biased region" description="Basic and acidic residues" evidence="1">
    <location>
        <begin position="8"/>
        <end position="28"/>
    </location>
</feature>
<dbReference type="AlphaFoldDB" id="A0A392VN99"/>
<accession>A0A392VN99</accession>
<feature type="non-terminal residue" evidence="2">
    <location>
        <position position="1"/>
    </location>
</feature>
<protein>
    <submittedName>
        <fullName evidence="2">Uncharacterized protein</fullName>
    </submittedName>
</protein>
<comment type="caution">
    <text evidence="2">The sequence shown here is derived from an EMBL/GenBank/DDBJ whole genome shotgun (WGS) entry which is preliminary data.</text>
</comment>
<organism evidence="2 3">
    <name type="scientific">Trifolium medium</name>
    <dbReference type="NCBI Taxonomy" id="97028"/>
    <lineage>
        <taxon>Eukaryota</taxon>
        <taxon>Viridiplantae</taxon>
        <taxon>Streptophyta</taxon>
        <taxon>Embryophyta</taxon>
        <taxon>Tracheophyta</taxon>
        <taxon>Spermatophyta</taxon>
        <taxon>Magnoliopsida</taxon>
        <taxon>eudicotyledons</taxon>
        <taxon>Gunneridae</taxon>
        <taxon>Pentapetalae</taxon>
        <taxon>rosids</taxon>
        <taxon>fabids</taxon>
        <taxon>Fabales</taxon>
        <taxon>Fabaceae</taxon>
        <taxon>Papilionoideae</taxon>
        <taxon>50 kb inversion clade</taxon>
        <taxon>NPAAA clade</taxon>
        <taxon>Hologalegina</taxon>
        <taxon>IRL clade</taxon>
        <taxon>Trifolieae</taxon>
        <taxon>Trifolium</taxon>
    </lineage>
</organism>
<dbReference type="EMBL" id="LXQA011229784">
    <property type="protein sequence ID" value="MCI89878.1"/>
    <property type="molecule type" value="Genomic_DNA"/>
</dbReference>
<sequence>DQAPQQELQHRVQPEQAKDEQEHIEAKG</sequence>
<reference evidence="2 3" key="1">
    <citation type="journal article" date="2018" name="Front. Plant Sci.">
        <title>Red Clover (Trifolium pratense) and Zigzag Clover (T. medium) - A Picture of Genomic Similarities and Differences.</title>
        <authorList>
            <person name="Dluhosova J."/>
            <person name="Istvanek J."/>
            <person name="Nedelnik J."/>
            <person name="Repkova J."/>
        </authorList>
    </citation>
    <scope>NUCLEOTIDE SEQUENCE [LARGE SCALE GENOMIC DNA]</scope>
    <source>
        <strain evidence="3">cv. 10/8</strain>
        <tissue evidence="2">Leaf</tissue>
    </source>
</reference>
<dbReference type="Proteomes" id="UP000265520">
    <property type="component" value="Unassembled WGS sequence"/>
</dbReference>
<evidence type="ECO:0000313" key="3">
    <source>
        <dbReference type="Proteomes" id="UP000265520"/>
    </source>
</evidence>
<proteinExistence type="predicted"/>
<keyword evidence="3" id="KW-1185">Reference proteome</keyword>
<name>A0A392VN99_9FABA</name>